<sequence length="84" mass="9115">HDKRSRKDGSSTESDEEPIAQKLKQKTSEAYGKDMHRKSSSGKFSKSSDFVSSEAKIPGVDIPLTTVLPETQPINVSSSTSTDT</sequence>
<dbReference type="AlphaFoldDB" id="A0A392TWP8"/>
<dbReference type="Proteomes" id="UP000265520">
    <property type="component" value="Unassembled WGS sequence"/>
</dbReference>
<feature type="non-terminal residue" evidence="2">
    <location>
        <position position="1"/>
    </location>
</feature>
<feature type="non-terminal residue" evidence="2">
    <location>
        <position position="84"/>
    </location>
</feature>
<feature type="compositionally biased region" description="Low complexity" evidence="1">
    <location>
        <begin position="41"/>
        <end position="53"/>
    </location>
</feature>
<protein>
    <submittedName>
        <fullName evidence="2">Uncharacterized protein</fullName>
    </submittedName>
</protein>
<name>A0A392TWP8_9FABA</name>
<proteinExistence type="predicted"/>
<evidence type="ECO:0000313" key="2">
    <source>
        <dbReference type="EMBL" id="MCI65389.1"/>
    </source>
</evidence>
<organism evidence="2 3">
    <name type="scientific">Trifolium medium</name>
    <dbReference type="NCBI Taxonomy" id="97028"/>
    <lineage>
        <taxon>Eukaryota</taxon>
        <taxon>Viridiplantae</taxon>
        <taxon>Streptophyta</taxon>
        <taxon>Embryophyta</taxon>
        <taxon>Tracheophyta</taxon>
        <taxon>Spermatophyta</taxon>
        <taxon>Magnoliopsida</taxon>
        <taxon>eudicotyledons</taxon>
        <taxon>Gunneridae</taxon>
        <taxon>Pentapetalae</taxon>
        <taxon>rosids</taxon>
        <taxon>fabids</taxon>
        <taxon>Fabales</taxon>
        <taxon>Fabaceae</taxon>
        <taxon>Papilionoideae</taxon>
        <taxon>50 kb inversion clade</taxon>
        <taxon>NPAAA clade</taxon>
        <taxon>Hologalegina</taxon>
        <taxon>IRL clade</taxon>
        <taxon>Trifolieae</taxon>
        <taxon>Trifolium</taxon>
    </lineage>
</organism>
<reference evidence="2 3" key="1">
    <citation type="journal article" date="2018" name="Front. Plant Sci.">
        <title>Red Clover (Trifolium pratense) and Zigzag Clover (T. medium) - A Picture of Genomic Similarities and Differences.</title>
        <authorList>
            <person name="Dluhosova J."/>
            <person name="Istvanek J."/>
            <person name="Nedelnik J."/>
            <person name="Repkova J."/>
        </authorList>
    </citation>
    <scope>NUCLEOTIDE SEQUENCE [LARGE SCALE GENOMIC DNA]</scope>
    <source>
        <strain evidence="3">cv. 10/8</strain>
        <tissue evidence="2">Leaf</tissue>
    </source>
</reference>
<evidence type="ECO:0000313" key="3">
    <source>
        <dbReference type="Proteomes" id="UP000265520"/>
    </source>
</evidence>
<accession>A0A392TWP8</accession>
<feature type="region of interest" description="Disordered" evidence="1">
    <location>
        <begin position="1"/>
        <end position="84"/>
    </location>
</feature>
<feature type="compositionally biased region" description="Basic and acidic residues" evidence="1">
    <location>
        <begin position="1"/>
        <end position="10"/>
    </location>
</feature>
<feature type="compositionally biased region" description="Polar residues" evidence="1">
    <location>
        <begin position="68"/>
        <end position="84"/>
    </location>
</feature>
<evidence type="ECO:0000256" key="1">
    <source>
        <dbReference type="SAM" id="MobiDB-lite"/>
    </source>
</evidence>
<dbReference type="EMBL" id="LXQA010674931">
    <property type="protein sequence ID" value="MCI65389.1"/>
    <property type="molecule type" value="Genomic_DNA"/>
</dbReference>
<comment type="caution">
    <text evidence="2">The sequence shown here is derived from an EMBL/GenBank/DDBJ whole genome shotgun (WGS) entry which is preliminary data.</text>
</comment>
<keyword evidence="3" id="KW-1185">Reference proteome</keyword>